<dbReference type="InterPro" id="IPR011009">
    <property type="entry name" value="Kinase-like_dom_sf"/>
</dbReference>
<dbReference type="PANTHER" id="PTHR27005:SF466">
    <property type="entry name" value="NON-FUNCTIONAL PSEUDOKINASE ZED1-LIKE"/>
    <property type="match status" value="1"/>
</dbReference>
<dbReference type="Proteomes" id="UP001630127">
    <property type="component" value="Unassembled WGS sequence"/>
</dbReference>
<dbReference type="GO" id="GO:0005524">
    <property type="term" value="F:ATP binding"/>
    <property type="evidence" value="ECO:0007669"/>
    <property type="project" value="UniProtKB-KW"/>
</dbReference>
<protein>
    <recommendedName>
        <fullName evidence="3">Protein kinase domain-containing protein</fullName>
    </recommendedName>
</protein>
<dbReference type="EMBL" id="JBJUIK010000014">
    <property type="protein sequence ID" value="KAL3504278.1"/>
    <property type="molecule type" value="Genomic_DNA"/>
</dbReference>
<proteinExistence type="predicted"/>
<organism evidence="4 5">
    <name type="scientific">Cinchona calisaya</name>
    <dbReference type="NCBI Taxonomy" id="153742"/>
    <lineage>
        <taxon>Eukaryota</taxon>
        <taxon>Viridiplantae</taxon>
        <taxon>Streptophyta</taxon>
        <taxon>Embryophyta</taxon>
        <taxon>Tracheophyta</taxon>
        <taxon>Spermatophyta</taxon>
        <taxon>Magnoliopsida</taxon>
        <taxon>eudicotyledons</taxon>
        <taxon>Gunneridae</taxon>
        <taxon>Pentapetalae</taxon>
        <taxon>asterids</taxon>
        <taxon>lamiids</taxon>
        <taxon>Gentianales</taxon>
        <taxon>Rubiaceae</taxon>
        <taxon>Cinchonoideae</taxon>
        <taxon>Cinchoneae</taxon>
        <taxon>Cinchona</taxon>
    </lineage>
</organism>
<evidence type="ECO:0000313" key="5">
    <source>
        <dbReference type="Proteomes" id="UP001630127"/>
    </source>
</evidence>
<reference evidence="4 5" key="1">
    <citation type="submission" date="2024-11" db="EMBL/GenBank/DDBJ databases">
        <title>A near-complete genome assembly of Cinchona calisaya.</title>
        <authorList>
            <person name="Lian D.C."/>
            <person name="Zhao X.W."/>
            <person name="Wei L."/>
        </authorList>
    </citation>
    <scope>NUCLEOTIDE SEQUENCE [LARGE SCALE GENOMIC DNA]</scope>
    <source>
        <tissue evidence="4">Nenye</tissue>
    </source>
</reference>
<accession>A0ABD2YBB0</accession>
<keyword evidence="2" id="KW-0067">ATP-binding</keyword>
<dbReference type="Gene3D" id="1.10.510.10">
    <property type="entry name" value="Transferase(Phosphotransferase) domain 1"/>
    <property type="match status" value="1"/>
</dbReference>
<keyword evidence="1" id="KW-0547">Nucleotide-binding</keyword>
<name>A0ABD2YBB0_9GENT</name>
<dbReference type="SUPFAM" id="SSF56112">
    <property type="entry name" value="Protein kinase-like (PK-like)"/>
    <property type="match status" value="1"/>
</dbReference>
<dbReference type="Gene3D" id="3.30.200.20">
    <property type="entry name" value="Phosphorylase Kinase, domain 1"/>
    <property type="match status" value="1"/>
</dbReference>
<dbReference type="InterPro" id="IPR000719">
    <property type="entry name" value="Prot_kinase_dom"/>
</dbReference>
<comment type="caution">
    <text evidence="4">The sequence shown here is derived from an EMBL/GenBank/DDBJ whole genome shotgun (WGS) entry which is preliminary data.</text>
</comment>
<dbReference type="InterPro" id="IPR045274">
    <property type="entry name" value="WAK-like"/>
</dbReference>
<evidence type="ECO:0000313" key="4">
    <source>
        <dbReference type="EMBL" id="KAL3504278.1"/>
    </source>
</evidence>
<evidence type="ECO:0000259" key="3">
    <source>
        <dbReference type="PROSITE" id="PS50011"/>
    </source>
</evidence>
<sequence length="274" mass="30844">MLPLFRQKLKKQETLNYFLENGSSLLEELIALFGGRYKNPVRCFTAGELISATNNFTERIYLTNCMFQGFLEEKPVLVKRFSDKDISPSTFHGAIRDIAVSSQMSHLRNILKLRGCCMEFKFPALVYESAGTDLLADILHRDPDEEKLLSWKKRLQIAKGIANAIAYLHNAFPTPITFRNLKPSKVIIDKDGIPKLFDFSLSISLPPGESQVEDVVVGTWGFVDPEYLESGIVTEKSDVYSFGVLLLVLLTREEVVCKNQGGEKIDSGICKTPR</sequence>
<evidence type="ECO:0000256" key="2">
    <source>
        <dbReference type="ARBA" id="ARBA00022840"/>
    </source>
</evidence>
<dbReference type="PANTHER" id="PTHR27005">
    <property type="entry name" value="WALL-ASSOCIATED RECEPTOR KINASE-LIKE 21"/>
    <property type="match status" value="1"/>
</dbReference>
<dbReference type="PROSITE" id="PS50011">
    <property type="entry name" value="PROTEIN_KINASE_DOM"/>
    <property type="match status" value="1"/>
</dbReference>
<evidence type="ECO:0000256" key="1">
    <source>
        <dbReference type="ARBA" id="ARBA00022741"/>
    </source>
</evidence>
<dbReference type="AlphaFoldDB" id="A0ABD2YBB0"/>
<feature type="domain" description="Protein kinase" evidence="3">
    <location>
        <begin position="26"/>
        <end position="274"/>
    </location>
</feature>
<dbReference type="Pfam" id="PF00069">
    <property type="entry name" value="Pkinase"/>
    <property type="match status" value="1"/>
</dbReference>
<keyword evidence="5" id="KW-1185">Reference proteome</keyword>
<gene>
    <name evidence="4" type="ORF">ACH5RR_034119</name>
</gene>